<dbReference type="Pfam" id="PF13401">
    <property type="entry name" value="AAA_22"/>
    <property type="match status" value="1"/>
</dbReference>
<accession>A0ABS2NTC4</accession>
<keyword evidence="3" id="KW-1185">Reference proteome</keyword>
<sequence length="566" mass="66181">MRVLERNNIVPILKGKIEMATYKEQELIEYSNNPFIESLPPIFTEDDILEQFTIYPIIEDIEKNKNKNLRHHMIKRIKNFIQPLPDHFTIETKLSTMIRRGYLSRNPMDKTYFERLKILNDLHSVKEEEKEDIFKRNMAHIRSSADSLSIIGISGIGKTTAIERLLLMYPQIIKHEEYKEMALSRTQIVWLKIDCPYDGNLSTLCKSFFKAIDDLLGTRYLEKYGYLNRITSSMMLHMTSLASMYGIGVLVIDEIQHLINAKNDPDEMLNFFVTLTNTVGIPTVLIGTFKALQIFKKDFRQARRAGSEGNIIWDRMNKNSDEWDFFIETLWEFQYLKENTVLTNEIKELMYDHCQGITSVAVNLFILAQERALNTDNEKITKGIISKASKEDLHMIQPMIKALRNNNRIEIEKYEDISINLDDIIFRHRNTLELAGKIKEIAKNEEKQLELKRKNIVENLVIDVSTLGIFTELTEKDIEDLIRKIVSGYGVDDKYNTIKGDVIKKALELNEKKKEVKSTMTCIDRYEKTDLRNIYELAKKRKLHVYEILKGHGYIKDPVDEFLKVE</sequence>
<proteinExistence type="predicted"/>
<name>A0ABS2NTC4_9FIRM</name>
<protein>
    <recommendedName>
        <fullName evidence="1">ORC1/DEAH AAA+ ATPase domain-containing protein</fullName>
    </recommendedName>
</protein>
<evidence type="ECO:0000259" key="1">
    <source>
        <dbReference type="Pfam" id="PF13401"/>
    </source>
</evidence>
<dbReference type="InterPro" id="IPR027417">
    <property type="entry name" value="P-loop_NTPase"/>
</dbReference>
<organism evidence="2 3">
    <name type="scientific">Alkaliphilus hydrothermalis</name>
    <dbReference type="NCBI Taxonomy" id="1482730"/>
    <lineage>
        <taxon>Bacteria</taxon>
        <taxon>Bacillati</taxon>
        <taxon>Bacillota</taxon>
        <taxon>Clostridia</taxon>
        <taxon>Peptostreptococcales</taxon>
        <taxon>Natronincolaceae</taxon>
        <taxon>Alkaliphilus</taxon>
    </lineage>
</organism>
<evidence type="ECO:0000313" key="2">
    <source>
        <dbReference type="EMBL" id="MBM7616166.1"/>
    </source>
</evidence>
<gene>
    <name evidence="2" type="ORF">JOC73_002742</name>
</gene>
<dbReference type="SUPFAM" id="SSF52540">
    <property type="entry name" value="P-loop containing nucleoside triphosphate hydrolases"/>
    <property type="match status" value="1"/>
</dbReference>
<dbReference type="InterPro" id="IPR049945">
    <property type="entry name" value="AAA_22"/>
</dbReference>
<dbReference type="RefSeq" id="WP_204404121.1">
    <property type="nucleotide sequence ID" value="NZ_JAFBEE010000026.1"/>
</dbReference>
<feature type="domain" description="ORC1/DEAH AAA+ ATPase" evidence="1">
    <location>
        <begin position="142"/>
        <end position="294"/>
    </location>
</feature>
<dbReference type="EMBL" id="JAFBEE010000026">
    <property type="protein sequence ID" value="MBM7616166.1"/>
    <property type="molecule type" value="Genomic_DNA"/>
</dbReference>
<reference evidence="2 3" key="1">
    <citation type="submission" date="2021-01" db="EMBL/GenBank/DDBJ databases">
        <title>Genomic Encyclopedia of Type Strains, Phase IV (KMG-IV): sequencing the most valuable type-strain genomes for metagenomic binning, comparative biology and taxonomic classification.</title>
        <authorList>
            <person name="Goeker M."/>
        </authorList>
    </citation>
    <scope>NUCLEOTIDE SEQUENCE [LARGE SCALE GENOMIC DNA]</scope>
    <source>
        <strain evidence="2 3">DSM 25890</strain>
    </source>
</reference>
<evidence type="ECO:0000313" key="3">
    <source>
        <dbReference type="Proteomes" id="UP001314796"/>
    </source>
</evidence>
<dbReference type="Gene3D" id="3.40.50.300">
    <property type="entry name" value="P-loop containing nucleotide triphosphate hydrolases"/>
    <property type="match status" value="1"/>
</dbReference>
<comment type="caution">
    <text evidence="2">The sequence shown here is derived from an EMBL/GenBank/DDBJ whole genome shotgun (WGS) entry which is preliminary data.</text>
</comment>
<dbReference type="Proteomes" id="UP001314796">
    <property type="component" value="Unassembled WGS sequence"/>
</dbReference>